<protein>
    <submittedName>
        <fullName evidence="1">RCG52521, isoform CRA_c</fullName>
    </submittedName>
</protein>
<organism evidence="1 2">
    <name type="scientific">Rattus norvegicus</name>
    <name type="common">Rat</name>
    <dbReference type="NCBI Taxonomy" id="10116"/>
    <lineage>
        <taxon>Eukaryota</taxon>
        <taxon>Metazoa</taxon>
        <taxon>Chordata</taxon>
        <taxon>Craniata</taxon>
        <taxon>Vertebrata</taxon>
        <taxon>Euteleostomi</taxon>
        <taxon>Mammalia</taxon>
        <taxon>Eutheria</taxon>
        <taxon>Euarchontoglires</taxon>
        <taxon>Glires</taxon>
        <taxon>Rodentia</taxon>
        <taxon>Myomorpha</taxon>
        <taxon>Muroidea</taxon>
        <taxon>Muridae</taxon>
        <taxon>Murinae</taxon>
        <taxon>Rattus</taxon>
    </lineage>
</organism>
<sequence length="42" mass="4707">MNHGQVYSAATKTVKCFISTAEEGVLLQVTNEEVVNHRVFKK</sequence>
<dbReference type="Proteomes" id="UP000234681">
    <property type="component" value="Chromosome 4"/>
</dbReference>
<name>A6K0N3_RAT</name>
<dbReference type="EMBL" id="CH474011">
    <property type="protein sequence ID" value="EDL88184.1"/>
    <property type="molecule type" value="Genomic_DNA"/>
</dbReference>
<dbReference type="AlphaFoldDB" id="A6K0N3"/>
<reference evidence="1 2" key="1">
    <citation type="submission" date="2005-09" db="EMBL/GenBank/DDBJ databases">
        <authorList>
            <person name="Mural R.J."/>
            <person name="Li P.W."/>
            <person name="Adams M.D."/>
            <person name="Amanatides P.G."/>
            <person name="Baden-Tillson H."/>
            <person name="Barnstead M."/>
            <person name="Chin S.H."/>
            <person name="Dew I."/>
            <person name="Evans C.A."/>
            <person name="Ferriera S."/>
            <person name="Flanigan M."/>
            <person name="Fosler C."/>
            <person name="Glodek A."/>
            <person name="Gu Z."/>
            <person name="Holt R.A."/>
            <person name="Jennings D."/>
            <person name="Kraft C.L."/>
            <person name="Lu F."/>
            <person name="Nguyen T."/>
            <person name="Nusskern D.R."/>
            <person name="Pfannkoch C.M."/>
            <person name="Sitter C."/>
            <person name="Sutton G.G."/>
            <person name="Venter J.C."/>
            <person name="Wang Z."/>
            <person name="Woodage T."/>
            <person name="Zheng X.H."/>
            <person name="Zhong F."/>
        </authorList>
    </citation>
    <scope>NUCLEOTIDE SEQUENCE [LARGE SCALE GENOMIC DNA]</scope>
    <source>
        <strain>BN</strain>
        <strain evidence="2">Sprague-Dawley</strain>
    </source>
</reference>
<gene>
    <name evidence="1" type="ORF">rCG_52521</name>
</gene>
<evidence type="ECO:0000313" key="2">
    <source>
        <dbReference type="Proteomes" id="UP000234681"/>
    </source>
</evidence>
<proteinExistence type="predicted"/>
<accession>A6K0N3</accession>
<evidence type="ECO:0000313" key="1">
    <source>
        <dbReference type="EMBL" id="EDL88184.1"/>
    </source>
</evidence>